<keyword evidence="4" id="KW-1185">Reference proteome</keyword>
<feature type="chain" id="PRO_5047439971" description="Lipoprotein" evidence="2">
    <location>
        <begin position="26"/>
        <end position="184"/>
    </location>
</feature>
<protein>
    <recommendedName>
        <fullName evidence="5">Lipoprotein</fullName>
    </recommendedName>
</protein>
<evidence type="ECO:0000313" key="3">
    <source>
        <dbReference type="EMBL" id="GAA3708039.1"/>
    </source>
</evidence>
<feature type="signal peptide" evidence="2">
    <location>
        <begin position="1"/>
        <end position="25"/>
    </location>
</feature>
<feature type="region of interest" description="Disordered" evidence="1">
    <location>
        <begin position="26"/>
        <end position="49"/>
    </location>
</feature>
<dbReference type="RefSeq" id="WP_344692899.1">
    <property type="nucleotide sequence ID" value="NZ_BAABBF010000003.1"/>
</dbReference>
<dbReference type="Proteomes" id="UP001500523">
    <property type="component" value="Unassembled WGS sequence"/>
</dbReference>
<evidence type="ECO:0000256" key="2">
    <source>
        <dbReference type="SAM" id="SignalP"/>
    </source>
</evidence>
<dbReference type="EMBL" id="BAABBF010000003">
    <property type="protein sequence ID" value="GAA3708039.1"/>
    <property type="molecule type" value="Genomic_DNA"/>
</dbReference>
<comment type="caution">
    <text evidence="3">The sequence shown here is derived from an EMBL/GenBank/DDBJ whole genome shotgun (WGS) entry which is preliminary data.</text>
</comment>
<organism evidence="3 4">
    <name type="scientific">Sphingomonas cynarae</name>
    <dbReference type="NCBI Taxonomy" id="930197"/>
    <lineage>
        <taxon>Bacteria</taxon>
        <taxon>Pseudomonadati</taxon>
        <taxon>Pseudomonadota</taxon>
        <taxon>Alphaproteobacteria</taxon>
        <taxon>Sphingomonadales</taxon>
        <taxon>Sphingomonadaceae</taxon>
        <taxon>Sphingomonas</taxon>
    </lineage>
</organism>
<dbReference type="PROSITE" id="PS51257">
    <property type="entry name" value="PROKAR_LIPOPROTEIN"/>
    <property type="match status" value="1"/>
</dbReference>
<accession>A0ABP7DR86</accession>
<evidence type="ECO:0000313" key="4">
    <source>
        <dbReference type="Proteomes" id="UP001500523"/>
    </source>
</evidence>
<sequence>MRFRALFPLLSVAAVAACVAPPRQAPTVPAPPPVTPSPPPPPAPAADWRDRPYAPGDWRHIADATRPAARYQGADGAVLFALNCDRPTRTISVALPGPAGMPSPPAGVLTIRTTSTTRILATRLLPAPGAATPPTIVATLPATDPLFDAMAFSRGRFAVERSGQPPLILPAWAEIGRLIDDCRG</sequence>
<gene>
    <name evidence="3" type="ORF">GCM10022268_16750</name>
</gene>
<proteinExistence type="predicted"/>
<reference evidence="4" key="1">
    <citation type="journal article" date="2019" name="Int. J. Syst. Evol. Microbiol.">
        <title>The Global Catalogue of Microorganisms (GCM) 10K type strain sequencing project: providing services to taxonomists for standard genome sequencing and annotation.</title>
        <authorList>
            <consortium name="The Broad Institute Genomics Platform"/>
            <consortium name="The Broad Institute Genome Sequencing Center for Infectious Disease"/>
            <person name="Wu L."/>
            <person name="Ma J."/>
        </authorList>
    </citation>
    <scope>NUCLEOTIDE SEQUENCE [LARGE SCALE GENOMIC DNA]</scope>
    <source>
        <strain evidence="4">JCM 17498</strain>
    </source>
</reference>
<evidence type="ECO:0008006" key="5">
    <source>
        <dbReference type="Google" id="ProtNLM"/>
    </source>
</evidence>
<keyword evidence="2" id="KW-0732">Signal</keyword>
<evidence type="ECO:0000256" key="1">
    <source>
        <dbReference type="SAM" id="MobiDB-lite"/>
    </source>
</evidence>
<feature type="compositionally biased region" description="Pro residues" evidence="1">
    <location>
        <begin position="28"/>
        <end position="44"/>
    </location>
</feature>
<name>A0ABP7DR86_9SPHN</name>